<feature type="transmembrane region" description="Helical" evidence="1">
    <location>
        <begin position="35"/>
        <end position="60"/>
    </location>
</feature>
<evidence type="ECO:0000313" key="2">
    <source>
        <dbReference type="EMBL" id="GAI66432.1"/>
    </source>
</evidence>
<gene>
    <name evidence="2" type="ORF">S06H3_66357</name>
</gene>
<dbReference type="AlphaFoldDB" id="X1QD61"/>
<feature type="non-terminal residue" evidence="2">
    <location>
        <position position="1"/>
    </location>
</feature>
<proteinExistence type="predicted"/>
<protein>
    <submittedName>
        <fullName evidence="2">Uncharacterized protein</fullName>
    </submittedName>
</protein>
<accession>X1QD61</accession>
<organism evidence="2">
    <name type="scientific">marine sediment metagenome</name>
    <dbReference type="NCBI Taxonomy" id="412755"/>
    <lineage>
        <taxon>unclassified sequences</taxon>
        <taxon>metagenomes</taxon>
        <taxon>ecological metagenomes</taxon>
    </lineage>
</organism>
<comment type="caution">
    <text evidence="2">The sequence shown here is derived from an EMBL/GenBank/DDBJ whole genome shotgun (WGS) entry which is preliminary data.</text>
</comment>
<feature type="non-terminal residue" evidence="2">
    <location>
        <position position="63"/>
    </location>
</feature>
<keyword evidence="1" id="KW-1133">Transmembrane helix</keyword>
<sequence>KKVASTKAKNIPMVEKNPNSVIGLTIAAVRDRNPAIVVSALISMGTNIFRIVILTALIGLRLC</sequence>
<dbReference type="EMBL" id="BARV01045168">
    <property type="protein sequence ID" value="GAI66432.1"/>
    <property type="molecule type" value="Genomic_DNA"/>
</dbReference>
<keyword evidence="1" id="KW-0812">Transmembrane</keyword>
<reference evidence="2" key="1">
    <citation type="journal article" date="2014" name="Front. Microbiol.">
        <title>High frequency of phylogenetically diverse reductive dehalogenase-homologous genes in deep subseafloor sedimentary metagenomes.</title>
        <authorList>
            <person name="Kawai M."/>
            <person name="Futagami T."/>
            <person name="Toyoda A."/>
            <person name="Takaki Y."/>
            <person name="Nishi S."/>
            <person name="Hori S."/>
            <person name="Arai W."/>
            <person name="Tsubouchi T."/>
            <person name="Morono Y."/>
            <person name="Uchiyama I."/>
            <person name="Ito T."/>
            <person name="Fujiyama A."/>
            <person name="Inagaki F."/>
            <person name="Takami H."/>
        </authorList>
    </citation>
    <scope>NUCLEOTIDE SEQUENCE</scope>
    <source>
        <strain evidence="2">Expedition CK06-06</strain>
    </source>
</reference>
<keyword evidence="1" id="KW-0472">Membrane</keyword>
<name>X1QD61_9ZZZZ</name>
<evidence type="ECO:0000256" key="1">
    <source>
        <dbReference type="SAM" id="Phobius"/>
    </source>
</evidence>